<feature type="transmembrane region" description="Helical" evidence="2">
    <location>
        <begin position="262"/>
        <end position="282"/>
    </location>
</feature>
<feature type="compositionally biased region" description="Low complexity" evidence="1">
    <location>
        <begin position="403"/>
        <end position="417"/>
    </location>
</feature>
<dbReference type="OrthoDB" id="249124at2"/>
<proteinExistence type="predicted"/>
<feature type="transmembrane region" description="Helical" evidence="2">
    <location>
        <begin position="90"/>
        <end position="123"/>
    </location>
</feature>
<feature type="region of interest" description="Disordered" evidence="1">
    <location>
        <begin position="401"/>
        <end position="425"/>
    </location>
</feature>
<comment type="caution">
    <text evidence="3">The sequence shown here is derived from an EMBL/GenBank/DDBJ whole genome shotgun (WGS) entry which is preliminary data.</text>
</comment>
<dbReference type="Pfam" id="PF09721">
    <property type="entry name" value="Exosortase_EpsH"/>
    <property type="match status" value="1"/>
</dbReference>
<feature type="transmembrane region" description="Helical" evidence="2">
    <location>
        <begin position="223"/>
        <end position="250"/>
    </location>
</feature>
<gene>
    <name evidence="3" type="ORF">LF1_23720</name>
</gene>
<keyword evidence="4" id="KW-1185">Reference proteome</keyword>
<feature type="transmembrane region" description="Helical" evidence="2">
    <location>
        <begin position="59"/>
        <end position="75"/>
    </location>
</feature>
<feature type="compositionally biased region" description="Polar residues" evidence="1">
    <location>
        <begin position="606"/>
        <end position="618"/>
    </location>
</feature>
<dbReference type="InterPro" id="IPR019127">
    <property type="entry name" value="Exosortase"/>
</dbReference>
<dbReference type="AlphaFoldDB" id="A0A5B1CIU4"/>
<evidence type="ECO:0000256" key="1">
    <source>
        <dbReference type="SAM" id="MobiDB-lite"/>
    </source>
</evidence>
<organism evidence="3 4">
    <name type="scientific">Rubripirellula obstinata</name>
    <dbReference type="NCBI Taxonomy" id="406547"/>
    <lineage>
        <taxon>Bacteria</taxon>
        <taxon>Pseudomonadati</taxon>
        <taxon>Planctomycetota</taxon>
        <taxon>Planctomycetia</taxon>
        <taxon>Pirellulales</taxon>
        <taxon>Pirellulaceae</taxon>
        <taxon>Rubripirellula</taxon>
    </lineage>
</organism>
<feature type="transmembrane region" description="Helical" evidence="2">
    <location>
        <begin position="344"/>
        <end position="363"/>
    </location>
</feature>
<dbReference type="RefSeq" id="WP_068262911.1">
    <property type="nucleotide sequence ID" value="NZ_LWSK01000040.1"/>
</dbReference>
<accession>A0A5B1CIU4</accession>
<reference evidence="3 4" key="1">
    <citation type="submission" date="2019-08" db="EMBL/GenBank/DDBJ databases">
        <title>Deep-cultivation of Planctomycetes and their phenomic and genomic characterization uncovers novel biology.</title>
        <authorList>
            <person name="Wiegand S."/>
            <person name="Jogler M."/>
            <person name="Boedeker C."/>
            <person name="Pinto D."/>
            <person name="Vollmers J."/>
            <person name="Rivas-Marin E."/>
            <person name="Kohn T."/>
            <person name="Peeters S.H."/>
            <person name="Heuer A."/>
            <person name="Rast P."/>
            <person name="Oberbeckmann S."/>
            <person name="Bunk B."/>
            <person name="Jeske O."/>
            <person name="Meyerdierks A."/>
            <person name="Storesund J.E."/>
            <person name="Kallscheuer N."/>
            <person name="Luecker S."/>
            <person name="Lage O.M."/>
            <person name="Pohl T."/>
            <person name="Merkel B.J."/>
            <person name="Hornburger P."/>
            <person name="Mueller R.-W."/>
            <person name="Bruemmer F."/>
            <person name="Labrenz M."/>
            <person name="Spormann A.M."/>
            <person name="Op Den Camp H."/>
            <person name="Overmann J."/>
            <person name="Amann R."/>
            <person name="Jetten M.S.M."/>
            <person name="Mascher T."/>
            <person name="Medema M.H."/>
            <person name="Devos D.P."/>
            <person name="Kaster A.-K."/>
            <person name="Ovreas L."/>
            <person name="Rohde M."/>
            <person name="Galperin M.Y."/>
            <person name="Jogler C."/>
        </authorList>
    </citation>
    <scope>NUCLEOTIDE SEQUENCE [LARGE SCALE GENOMIC DNA]</scope>
    <source>
        <strain evidence="3 4">LF1</strain>
    </source>
</reference>
<dbReference type="EMBL" id="VRLW01000001">
    <property type="protein sequence ID" value="KAA1259835.1"/>
    <property type="molecule type" value="Genomic_DNA"/>
</dbReference>
<sequence length="618" mass="67544">MTSVESQTTASDDFRSAQSASEKPWWSQSGGPVFWLVCLVPALPLALAHWIGLLGDSQYAFLPLPFLVIGFLYWQRAEGTISRPETLSKWIVVALGLLAVLLGGLIAFPWLGALGFLLIAAAALSNVRGTIQKSLVGLIAPLLAISLPSGVTGIFASTINRSTAWLSSIFLDYFEMPHSVSGSVIRLFESEVITSRVCGGLVAFPFFLFIAFSLLAWKRMSLWLLPLYAVAALITTLAVNSLRLVLSVIAAESMEMELTEGWYPFAMSAIAALIGFGLLYSFHHLFAIAFHYVEPNTDAGSNPFVQFWNKFSWMNDNRASEELSRSSNRDDYDDFAPDLALSPWYGLLGTAALLSVLSIVGVFRGGSDDVQEIVSSGPLFNPTENLFSEISSNENFQINDYQSSADDTSSDPAGSSSSRRDDTWTGKFRGGNLTIQITQPLAKWIELSRAYENSGWEVIDRNNESMELVVTDENDEDAEADNDSDLDDLAEAPEEFNAFATARMRSGDGSELEGYLYFSAIDSDGKIMETPTAVGSLSQSFWLRLGMGDSSTTKPAAMIQFLVVTPEKLSPSDIRVLKREFVKHREEVARAIAGDESAASKPGPFDQTQTQSLRGPQS</sequence>
<dbReference type="NCBIfam" id="NF033780">
    <property type="entry name" value="exosort_XrtU_C"/>
    <property type="match status" value="1"/>
</dbReference>
<feature type="transmembrane region" description="Helical" evidence="2">
    <location>
        <begin position="33"/>
        <end position="52"/>
    </location>
</feature>
<feature type="transmembrane region" description="Helical" evidence="2">
    <location>
        <begin position="135"/>
        <end position="159"/>
    </location>
</feature>
<name>A0A5B1CIU4_9BACT</name>
<evidence type="ECO:0000313" key="3">
    <source>
        <dbReference type="EMBL" id="KAA1259835.1"/>
    </source>
</evidence>
<keyword evidence="2" id="KW-0472">Membrane</keyword>
<protein>
    <submittedName>
        <fullName evidence="3">Transmembrane exosortase</fullName>
    </submittedName>
</protein>
<feature type="transmembrane region" description="Helical" evidence="2">
    <location>
        <begin position="197"/>
        <end position="217"/>
    </location>
</feature>
<keyword evidence="2 3" id="KW-0812">Transmembrane</keyword>
<dbReference type="Proteomes" id="UP000322699">
    <property type="component" value="Unassembled WGS sequence"/>
</dbReference>
<keyword evidence="2" id="KW-1133">Transmembrane helix</keyword>
<evidence type="ECO:0000313" key="4">
    <source>
        <dbReference type="Proteomes" id="UP000322699"/>
    </source>
</evidence>
<feature type="region of interest" description="Disordered" evidence="1">
    <location>
        <begin position="592"/>
        <end position="618"/>
    </location>
</feature>
<evidence type="ECO:0000256" key="2">
    <source>
        <dbReference type="SAM" id="Phobius"/>
    </source>
</evidence>